<dbReference type="Pfam" id="PF13017">
    <property type="entry name" value="Maelstrom"/>
    <property type="match status" value="1"/>
</dbReference>
<keyword evidence="5" id="KW-0221">Differentiation</keyword>
<dbReference type="OrthoDB" id="24555at2759"/>
<feature type="region of interest" description="Disordered" evidence="9">
    <location>
        <begin position="46"/>
        <end position="89"/>
    </location>
</feature>
<dbReference type="Proteomes" id="UP000759131">
    <property type="component" value="Unassembled WGS sequence"/>
</dbReference>
<evidence type="ECO:0000256" key="8">
    <source>
        <dbReference type="ARBA" id="ARBA00023242"/>
    </source>
</evidence>
<evidence type="ECO:0000256" key="6">
    <source>
        <dbReference type="ARBA" id="ARBA00023125"/>
    </source>
</evidence>
<comment type="similarity">
    <text evidence="3">Belongs to the maelstrom family.</text>
</comment>
<dbReference type="EMBL" id="OC859603">
    <property type="protein sequence ID" value="CAD7627766.1"/>
    <property type="molecule type" value="Genomic_DNA"/>
</dbReference>
<dbReference type="GO" id="GO:0007140">
    <property type="term" value="P:male meiotic nuclear division"/>
    <property type="evidence" value="ECO:0007669"/>
    <property type="project" value="TreeGrafter"/>
</dbReference>
<dbReference type="EMBL" id="CAJPIZ010005028">
    <property type="protein sequence ID" value="CAG2108196.1"/>
    <property type="molecule type" value="Genomic_DNA"/>
</dbReference>
<evidence type="ECO:0000259" key="10">
    <source>
        <dbReference type="Pfam" id="PF13017"/>
    </source>
</evidence>
<sequence>MTSNSKMFKKYLFSKASTMRASLKDQDFIADCRTEWKMMSDIEKTHAIGDHSGPQPKTNDPNVANGEQAMANDGGGGHTSGETTDPKGGQHLKRVLSEKLMQELVDFKTRDELMATKVYFMASNIQCIVDGEYRPLEIGFVEYTIRDGIQKAYHSFIDCQEIPYGFAFASIDHMKRSHKIPITDFEWATKDYVSVGNQVLDLLDTSRVEIPYADRSVDKHPMIVFSLWDQKPQNEGVLKWLADRHTETCGVALDWNIVVLDVSDLLMAIHLKYGQRKAMKDVREELSTTSFDYSLGTDCHFHEEIQCIVCAQGVAKRMAYVMSQSLINVLQFKPLATHFPTVQINKHYIHYQFISKAFKDLKLEDEKTEDLNANYQYFD</sequence>
<dbReference type="GO" id="GO:0007283">
    <property type="term" value="P:spermatogenesis"/>
    <property type="evidence" value="ECO:0007669"/>
    <property type="project" value="TreeGrafter"/>
</dbReference>
<evidence type="ECO:0000313" key="11">
    <source>
        <dbReference type="EMBL" id="CAD7627766.1"/>
    </source>
</evidence>
<evidence type="ECO:0000256" key="5">
    <source>
        <dbReference type="ARBA" id="ARBA00022782"/>
    </source>
</evidence>
<comment type="subcellular location">
    <subcellularLocation>
        <location evidence="2">Cytoplasm</location>
    </subcellularLocation>
    <subcellularLocation>
        <location evidence="1">Nucleus</location>
    </subcellularLocation>
</comment>
<dbReference type="PANTHER" id="PTHR21358">
    <property type="entry name" value="PROTEIN MAELSTROM HOMOLOG"/>
    <property type="match status" value="1"/>
</dbReference>
<dbReference type="GO" id="GO:0034587">
    <property type="term" value="P:piRNA processing"/>
    <property type="evidence" value="ECO:0007669"/>
    <property type="project" value="TreeGrafter"/>
</dbReference>
<keyword evidence="7" id="KW-0943">RNA-mediated gene silencing</keyword>
<protein>
    <recommendedName>
        <fullName evidence="10">Maelstrom domain-containing protein</fullName>
    </recommendedName>
</protein>
<reference evidence="11" key="1">
    <citation type="submission" date="2020-11" db="EMBL/GenBank/DDBJ databases">
        <authorList>
            <person name="Tran Van P."/>
        </authorList>
    </citation>
    <scope>NUCLEOTIDE SEQUENCE</scope>
</reference>
<evidence type="ECO:0000256" key="9">
    <source>
        <dbReference type="SAM" id="MobiDB-lite"/>
    </source>
</evidence>
<dbReference type="GO" id="GO:0045892">
    <property type="term" value="P:negative regulation of DNA-templated transcription"/>
    <property type="evidence" value="ECO:0007669"/>
    <property type="project" value="TreeGrafter"/>
</dbReference>
<gene>
    <name evidence="11" type="ORF">OSB1V03_LOCUS8191</name>
</gene>
<keyword evidence="4" id="KW-0963">Cytoplasm</keyword>
<dbReference type="PANTHER" id="PTHR21358:SF4">
    <property type="entry name" value="PROTEIN MAELSTROM HOMOLOG"/>
    <property type="match status" value="1"/>
</dbReference>
<dbReference type="InterPro" id="IPR024970">
    <property type="entry name" value="Maelstrom"/>
</dbReference>
<keyword evidence="12" id="KW-1185">Reference proteome</keyword>
<evidence type="ECO:0000256" key="7">
    <source>
        <dbReference type="ARBA" id="ARBA00023158"/>
    </source>
</evidence>
<keyword evidence="8" id="KW-0539">Nucleus</keyword>
<evidence type="ECO:0000256" key="2">
    <source>
        <dbReference type="ARBA" id="ARBA00004496"/>
    </source>
</evidence>
<dbReference type="InterPro" id="IPR039259">
    <property type="entry name" value="Protein_maelstrom"/>
</dbReference>
<dbReference type="GO" id="GO:0043186">
    <property type="term" value="C:P granule"/>
    <property type="evidence" value="ECO:0007669"/>
    <property type="project" value="TreeGrafter"/>
</dbReference>
<evidence type="ECO:0000256" key="3">
    <source>
        <dbReference type="ARBA" id="ARBA00007057"/>
    </source>
</evidence>
<evidence type="ECO:0000256" key="4">
    <source>
        <dbReference type="ARBA" id="ARBA00022490"/>
    </source>
</evidence>
<proteinExistence type="inferred from homology"/>
<dbReference type="AlphaFoldDB" id="A0A7R9KR18"/>
<dbReference type="GO" id="GO:0043565">
    <property type="term" value="F:sequence-specific DNA binding"/>
    <property type="evidence" value="ECO:0007669"/>
    <property type="project" value="TreeGrafter"/>
</dbReference>
<feature type="domain" description="Maelstrom" evidence="10">
    <location>
        <begin position="128"/>
        <end position="342"/>
    </location>
</feature>
<dbReference type="GO" id="GO:0030154">
    <property type="term" value="P:cell differentiation"/>
    <property type="evidence" value="ECO:0007669"/>
    <property type="project" value="UniProtKB-KW"/>
</dbReference>
<evidence type="ECO:0000256" key="1">
    <source>
        <dbReference type="ARBA" id="ARBA00004123"/>
    </source>
</evidence>
<dbReference type="GO" id="GO:0005634">
    <property type="term" value="C:nucleus"/>
    <property type="evidence" value="ECO:0007669"/>
    <property type="project" value="UniProtKB-SubCell"/>
</dbReference>
<evidence type="ECO:0000313" key="12">
    <source>
        <dbReference type="Proteomes" id="UP000759131"/>
    </source>
</evidence>
<name>A0A7R9KR18_9ACAR</name>
<organism evidence="11">
    <name type="scientific">Medioppia subpectinata</name>
    <dbReference type="NCBI Taxonomy" id="1979941"/>
    <lineage>
        <taxon>Eukaryota</taxon>
        <taxon>Metazoa</taxon>
        <taxon>Ecdysozoa</taxon>
        <taxon>Arthropoda</taxon>
        <taxon>Chelicerata</taxon>
        <taxon>Arachnida</taxon>
        <taxon>Acari</taxon>
        <taxon>Acariformes</taxon>
        <taxon>Sarcoptiformes</taxon>
        <taxon>Oribatida</taxon>
        <taxon>Brachypylina</taxon>
        <taxon>Oppioidea</taxon>
        <taxon>Oppiidae</taxon>
        <taxon>Medioppia</taxon>
    </lineage>
</organism>
<dbReference type="GO" id="GO:0060964">
    <property type="term" value="P:regulation of miRNA-mediated gene silencing"/>
    <property type="evidence" value="ECO:0007669"/>
    <property type="project" value="InterPro"/>
</dbReference>
<accession>A0A7R9KR18</accession>
<keyword evidence="6" id="KW-0238">DNA-binding</keyword>